<dbReference type="PRINTS" id="PR00313">
    <property type="entry name" value="CABNDNGRPT"/>
</dbReference>
<dbReference type="GO" id="GO:0012505">
    <property type="term" value="C:endomembrane system"/>
    <property type="evidence" value="ECO:0007669"/>
    <property type="project" value="UniProtKB-ARBA"/>
</dbReference>
<dbReference type="SUPFAM" id="SSF52743">
    <property type="entry name" value="Subtilisin-like"/>
    <property type="match status" value="1"/>
</dbReference>
<dbReference type="AlphaFoldDB" id="A0A9X1P3B2"/>
<comment type="caution">
    <text evidence="10">The sequence shown here is derived from an EMBL/GenBank/DDBJ whole genome shotgun (WGS) entry which is preliminary data.</text>
</comment>
<dbReference type="InterPro" id="IPR001343">
    <property type="entry name" value="Hemolysn_Ca-bd"/>
</dbReference>
<evidence type="ECO:0000256" key="1">
    <source>
        <dbReference type="ARBA" id="ARBA00005325"/>
    </source>
</evidence>
<reference evidence="10" key="1">
    <citation type="submission" date="2022-01" db="EMBL/GenBank/DDBJ databases">
        <title>Jiella avicenniae sp. nov., a novel endophytic bacterium isolated from bark of Avicennia marina.</title>
        <authorList>
            <person name="Tuo L."/>
        </authorList>
    </citation>
    <scope>NUCLEOTIDE SEQUENCE</scope>
    <source>
        <strain evidence="10">CBK1P-4</strain>
    </source>
</reference>
<feature type="active site" description="Charge relay system" evidence="7 8">
    <location>
        <position position="283"/>
    </location>
</feature>
<dbReference type="Gene3D" id="2.150.10.10">
    <property type="entry name" value="Serralysin-like metalloprotease, C-terminal"/>
    <property type="match status" value="3"/>
</dbReference>
<evidence type="ECO:0000313" key="10">
    <source>
        <dbReference type="EMBL" id="MCE7029540.1"/>
    </source>
</evidence>
<evidence type="ECO:0000256" key="7">
    <source>
        <dbReference type="PIRSR" id="PIRSR615500-1"/>
    </source>
</evidence>
<evidence type="ECO:0000256" key="3">
    <source>
        <dbReference type="ARBA" id="ARBA00022729"/>
    </source>
</evidence>
<dbReference type="InterPro" id="IPR023828">
    <property type="entry name" value="Peptidase_S8_Ser-AS"/>
</dbReference>
<dbReference type="PROSITE" id="PS51829">
    <property type="entry name" value="P_HOMO_B"/>
    <property type="match status" value="1"/>
</dbReference>
<keyword evidence="3" id="KW-0732">Signal</keyword>
<dbReference type="CDD" id="cd04059">
    <property type="entry name" value="Peptidases_S8_Protein_convertases_Kexins_Furin-like"/>
    <property type="match status" value="1"/>
</dbReference>
<dbReference type="GO" id="GO:0016020">
    <property type="term" value="C:membrane"/>
    <property type="evidence" value="ECO:0007669"/>
    <property type="project" value="TreeGrafter"/>
</dbReference>
<dbReference type="GO" id="GO:0005509">
    <property type="term" value="F:calcium ion binding"/>
    <property type="evidence" value="ECO:0007669"/>
    <property type="project" value="InterPro"/>
</dbReference>
<dbReference type="InterPro" id="IPR002884">
    <property type="entry name" value="P_dom"/>
</dbReference>
<evidence type="ECO:0000256" key="6">
    <source>
        <dbReference type="ARBA" id="ARBA00022837"/>
    </source>
</evidence>
<evidence type="ECO:0000256" key="5">
    <source>
        <dbReference type="ARBA" id="ARBA00022825"/>
    </source>
</evidence>
<dbReference type="EMBL" id="JAJUWU010000017">
    <property type="protein sequence ID" value="MCE7029540.1"/>
    <property type="molecule type" value="Genomic_DNA"/>
</dbReference>
<dbReference type="GO" id="GO:0004252">
    <property type="term" value="F:serine-type endopeptidase activity"/>
    <property type="evidence" value="ECO:0007669"/>
    <property type="project" value="UniProtKB-UniRule"/>
</dbReference>
<evidence type="ECO:0000259" key="9">
    <source>
        <dbReference type="PROSITE" id="PS51829"/>
    </source>
</evidence>
<dbReference type="Gene3D" id="3.40.50.200">
    <property type="entry name" value="Peptidase S8/S53 domain"/>
    <property type="match status" value="1"/>
</dbReference>
<keyword evidence="5 8" id="KW-0720">Serine protease</keyword>
<dbReference type="Pfam" id="PF00082">
    <property type="entry name" value="Peptidase_S8"/>
    <property type="match status" value="1"/>
</dbReference>
<evidence type="ECO:0000256" key="2">
    <source>
        <dbReference type="ARBA" id="ARBA00022670"/>
    </source>
</evidence>
<accession>A0A9X1P3B2</accession>
<dbReference type="InterPro" id="IPR022398">
    <property type="entry name" value="Peptidase_S8_His-AS"/>
</dbReference>
<name>A0A9X1P3B2_9HYPH</name>
<dbReference type="InterPro" id="IPR011049">
    <property type="entry name" value="Serralysin-like_metalloprot_C"/>
</dbReference>
<dbReference type="PROSITE" id="PS51892">
    <property type="entry name" value="SUBTILASE"/>
    <property type="match status" value="1"/>
</dbReference>
<sequence>MTFTATTAGTYYIDAGAWFEGQSGQYTISVEQDEGITQDDQWHLSKLGNLEAIWAEYTGAGVHVGIYDDGVQYTHHDLDGNYDPSRHVVVDGQVLDPLPPSSSDSHGTAVAGLIAAENDGVGTVGVAYGSTITGVNIFSGPADINNNYAGFLQAIDQSENFDVINHSWGHYPVFYSLSGDAELVAEWFEALADGRGGLGTIEMKAAGNDNANCNGEESAASRCTVTVGAYDDTGDASYYSSYGANLLISSPSNGGTEGLATTDLIGADGYDPSDYTDTFGGTSGATPIATGVVALMLEANEGLGWRDVQNILAYSAKSVGSGVGGIQTLDEEHGWFYNGATNWNGGGLHFSEDYGFGAIDAYNAVRMAEVWTLFDPAQTSANEHTYSLVGGSGAIGDAGTTEFSVSALSPTFEIEYVDITIDVTHSNLSDLLIELVSAQGTTVELFNGALGDASYLGTQLSWTFGANAFRGEDATGNWTIRVTDQVAGNTGTVNGSSVKFYGIDEALTASQVNSTYHYTDEYASVAGQGGHASAVTDGDGGIDWVDAAAVSTKSIIDLRNGFNSTIAGVATVFTGMENAVSGDGNDHLIGNNLANKLHGMRGNDAFNGGAGSDTMEGGAGNDSFLGNADGVADTYDGGADIDTIDYSATSAALSINLITKTATSAQIGTDTLISVERVMGGTGNDVIHANFATWLIFGYDGEDTLYGGSGNTRLSGGVGNDKLFGLGGNDTLLGDGDNDFLDGGTGTDQVQGGTGNDTLIGNADGVADTYDGGADIDTIDYSATSAALSINLITKTATSAQIGTDTLISVERVMGGTGNDVIHANFATWLIFGYDGEDTLYG</sequence>
<dbReference type="GO" id="GO:0005737">
    <property type="term" value="C:cytoplasm"/>
    <property type="evidence" value="ECO:0007669"/>
    <property type="project" value="UniProtKB-ARBA"/>
</dbReference>
<dbReference type="PANTHER" id="PTHR42884">
    <property type="entry name" value="PROPROTEIN CONVERTASE SUBTILISIN/KEXIN-RELATED"/>
    <property type="match status" value="1"/>
</dbReference>
<feature type="active site" description="Charge relay system" evidence="7 8">
    <location>
        <position position="68"/>
    </location>
</feature>
<dbReference type="PROSITE" id="PS00137">
    <property type="entry name" value="SUBTILASE_HIS"/>
    <property type="match status" value="1"/>
</dbReference>
<dbReference type="SUPFAM" id="SSF51120">
    <property type="entry name" value="beta-Roll"/>
    <property type="match status" value="2"/>
</dbReference>
<evidence type="ECO:0000313" key="11">
    <source>
        <dbReference type="Proteomes" id="UP001139035"/>
    </source>
</evidence>
<keyword evidence="4 8" id="KW-0378">Hydrolase</keyword>
<keyword evidence="6" id="KW-0106">Calcium</keyword>
<keyword evidence="2 8" id="KW-0645">Protease</keyword>
<dbReference type="InterPro" id="IPR000209">
    <property type="entry name" value="Peptidase_S8/S53_dom"/>
</dbReference>
<comment type="similarity">
    <text evidence="1">Belongs to the peptidase S8 family. Furin subfamily.</text>
</comment>
<evidence type="ECO:0000256" key="4">
    <source>
        <dbReference type="ARBA" id="ARBA00022801"/>
    </source>
</evidence>
<protein>
    <submittedName>
        <fullName evidence="10">S8 family serine peptidase</fullName>
    </submittedName>
</protein>
<organism evidence="10 11">
    <name type="scientific">Jiella avicenniae</name>
    <dbReference type="NCBI Taxonomy" id="2907202"/>
    <lineage>
        <taxon>Bacteria</taxon>
        <taxon>Pseudomonadati</taxon>
        <taxon>Pseudomonadota</taxon>
        <taxon>Alphaproteobacteria</taxon>
        <taxon>Hyphomicrobiales</taxon>
        <taxon>Aurantimonadaceae</taxon>
        <taxon>Jiella</taxon>
    </lineage>
</organism>
<feature type="active site" description="Charge relay system" evidence="7 8">
    <location>
        <position position="106"/>
    </location>
</feature>
<dbReference type="InterPro" id="IPR034182">
    <property type="entry name" value="Kexin/furin"/>
</dbReference>
<dbReference type="InterPro" id="IPR015500">
    <property type="entry name" value="Peptidase_S8_subtilisin-rel"/>
</dbReference>
<feature type="domain" description="P/Homo B" evidence="9">
    <location>
        <begin position="374"/>
        <end position="506"/>
    </location>
</feature>
<dbReference type="SUPFAM" id="SSF49785">
    <property type="entry name" value="Galactose-binding domain-like"/>
    <property type="match status" value="1"/>
</dbReference>
<feature type="non-terminal residue" evidence="10">
    <location>
        <position position="842"/>
    </location>
</feature>
<dbReference type="Pfam" id="PF01483">
    <property type="entry name" value="P_proprotein"/>
    <property type="match status" value="1"/>
</dbReference>
<proteinExistence type="inferred from homology"/>
<dbReference type="PANTHER" id="PTHR42884:SF14">
    <property type="entry name" value="NEUROENDOCRINE CONVERTASE 1"/>
    <property type="match status" value="1"/>
</dbReference>
<dbReference type="Proteomes" id="UP001139035">
    <property type="component" value="Unassembled WGS sequence"/>
</dbReference>
<dbReference type="GO" id="GO:0016485">
    <property type="term" value="P:protein processing"/>
    <property type="evidence" value="ECO:0007669"/>
    <property type="project" value="TreeGrafter"/>
</dbReference>
<dbReference type="InterPro" id="IPR008979">
    <property type="entry name" value="Galactose-bd-like_sf"/>
</dbReference>
<dbReference type="InterPro" id="IPR036852">
    <property type="entry name" value="Peptidase_S8/S53_dom_sf"/>
</dbReference>
<dbReference type="PRINTS" id="PR00723">
    <property type="entry name" value="SUBTILISIN"/>
</dbReference>
<dbReference type="Gene3D" id="2.60.120.260">
    <property type="entry name" value="Galactose-binding domain-like"/>
    <property type="match status" value="1"/>
</dbReference>
<dbReference type="Pfam" id="PF00353">
    <property type="entry name" value="HemolysinCabind"/>
    <property type="match status" value="5"/>
</dbReference>
<evidence type="ECO:0000256" key="8">
    <source>
        <dbReference type="PROSITE-ProRule" id="PRU01240"/>
    </source>
</evidence>
<gene>
    <name evidence="10" type="ORF">LZD57_16240</name>
</gene>
<dbReference type="PROSITE" id="PS00138">
    <property type="entry name" value="SUBTILASE_SER"/>
    <property type="match status" value="1"/>
</dbReference>
<keyword evidence="11" id="KW-1185">Reference proteome</keyword>